<gene>
    <name evidence="1" type="ORF">VNO77_06565</name>
</gene>
<sequence>MNRNKISDYINKNKLILNSRSRTCLAIPIIFRGHNRHFNLHPFLAAEPFPQHLSHKQHTQKTDSAEIYDERTSLSLSHYSLSLSCFHFQPYLTLSPLFPFVNSSLFRVLFFTPSLHLSIKKTVNKQHPFQ</sequence>
<protein>
    <submittedName>
        <fullName evidence="1">Uncharacterized protein</fullName>
    </submittedName>
</protein>
<organism evidence="1 2">
    <name type="scientific">Canavalia gladiata</name>
    <name type="common">Sword bean</name>
    <name type="synonym">Dolichos gladiatus</name>
    <dbReference type="NCBI Taxonomy" id="3824"/>
    <lineage>
        <taxon>Eukaryota</taxon>
        <taxon>Viridiplantae</taxon>
        <taxon>Streptophyta</taxon>
        <taxon>Embryophyta</taxon>
        <taxon>Tracheophyta</taxon>
        <taxon>Spermatophyta</taxon>
        <taxon>Magnoliopsida</taxon>
        <taxon>eudicotyledons</taxon>
        <taxon>Gunneridae</taxon>
        <taxon>Pentapetalae</taxon>
        <taxon>rosids</taxon>
        <taxon>fabids</taxon>
        <taxon>Fabales</taxon>
        <taxon>Fabaceae</taxon>
        <taxon>Papilionoideae</taxon>
        <taxon>50 kb inversion clade</taxon>
        <taxon>NPAAA clade</taxon>
        <taxon>indigoferoid/millettioid clade</taxon>
        <taxon>Phaseoleae</taxon>
        <taxon>Canavalia</taxon>
    </lineage>
</organism>
<reference evidence="1 2" key="1">
    <citation type="submission" date="2024-01" db="EMBL/GenBank/DDBJ databases">
        <title>The genomes of 5 underutilized Papilionoideae crops provide insights into root nodulation and disease resistanc.</title>
        <authorList>
            <person name="Jiang F."/>
        </authorList>
    </citation>
    <scope>NUCLEOTIDE SEQUENCE [LARGE SCALE GENOMIC DNA]</scope>
    <source>
        <strain evidence="1">LVBAO_FW01</strain>
        <tissue evidence="1">Leaves</tissue>
    </source>
</reference>
<evidence type="ECO:0000313" key="1">
    <source>
        <dbReference type="EMBL" id="KAK7349304.1"/>
    </source>
</evidence>
<evidence type="ECO:0000313" key="2">
    <source>
        <dbReference type="Proteomes" id="UP001367508"/>
    </source>
</evidence>
<dbReference type="EMBL" id="JAYMYQ010000002">
    <property type="protein sequence ID" value="KAK7349304.1"/>
    <property type="molecule type" value="Genomic_DNA"/>
</dbReference>
<comment type="caution">
    <text evidence="1">The sequence shown here is derived from an EMBL/GenBank/DDBJ whole genome shotgun (WGS) entry which is preliminary data.</text>
</comment>
<dbReference type="Proteomes" id="UP001367508">
    <property type="component" value="Unassembled WGS sequence"/>
</dbReference>
<dbReference type="AlphaFoldDB" id="A0AAN9M7P5"/>
<accession>A0AAN9M7P5</accession>
<name>A0AAN9M7P5_CANGL</name>
<keyword evidence="2" id="KW-1185">Reference proteome</keyword>
<proteinExistence type="predicted"/>